<dbReference type="OrthoDB" id="31480at10239"/>
<sequence>MYYDILELLYNNKISLFSTKNLNDALTRYILEHLDNKTLVFTIYNLLVRHLTNNNIIIKGGISVQTLLNNNISGDLDVEIPIDPNVFDSFIRDYHVENVTPTFYDLKSVLNDYIDDISSAINDINLYNLVPINCILQNNIYVSAYKECYYEINNIRFLNILNNLKYKISVNNNFILIRYYLPINITCDKIIHCNITDTIDNHMSKFLFLDIALVKNKNYRINMYNNDISRYYIYDRINIINDQMVTLIYSFITKNKIIKRIDRMERLLNKYRDILSYEPARDIIPNDKIMFGRYVNIINNNYPIKNYYLFKNLVNNNKFIYLLSDISIFATNESKIIESDLKTYINTNLTLFFNTIDNLEYAAGNNKYAYDRQMIKNIIKIFNLNKNDESLYNKYVKLYLRII</sequence>
<dbReference type="Proteomes" id="UP000792575">
    <property type="component" value="Genome"/>
</dbReference>
<organism evidence="1 2">
    <name type="scientific">Adoxophyes honmai entomopoxvirus 'L'</name>
    <dbReference type="NCBI Taxonomy" id="1293540"/>
    <lineage>
        <taxon>Viruses</taxon>
        <taxon>Varidnaviria</taxon>
        <taxon>Bamfordvirae</taxon>
        <taxon>Nucleocytoviricota</taxon>
        <taxon>Pokkesviricetes</taxon>
        <taxon>Chitovirales</taxon>
        <taxon>Poxviridae</taxon>
        <taxon>Entomopoxvirinae</taxon>
        <taxon>Betaentomopoxvirus</taxon>
        <taxon>Betaentomopoxvirus ahonmai</taxon>
    </lineage>
</organism>
<dbReference type="GeneID" id="15613938"/>
<keyword evidence="2" id="KW-1185">Reference proteome</keyword>
<name>A0A916KP86_9POXV</name>
<proteinExistence type="predicted"/>
<accession>A0A916KP86</accession>
<dbReference type="RefSeq" id="YP_008003832.1">
    <property type="nucleotide sequence ID" value="NC_021247.1"/>
</dbReference>
<dbReference type="EMBL" id="HF679131">
    <property type="protein sequence ID" value="CCU55330.1"/>
    <property type="molecule type" value="Genomic_DNA"/>
</dbReference>
<protein>
    <submittedName>
        <fullName evidence="1">Uncharacterized protein</fullName>
    </submittedName>
</protein>
<evidence type="ECO:0000313" key="2">
    <source>
        <dbReference type="Proteomes" id="UP000792575"/>
    </source>
</evidence>
<evidence type="ECO:0000313" key="1">
    <source>
        <dbReference type="EMBL" id="CCU55330.1"/>
    </source>
</evidence>
<reference evidence="1" key="1">
    <citation type="journal article" date="2013" name="J. Virol.">
        <title>New Insights into the Evolution of Entomopoxvirinae from the Complete Genome Sequences of Four Entomopoxviruses Infecting Adoxophyes honmai, Choristoneura biennis, Choristoneura rosaceana, and Mythimna separata.</title>
        <authorList>
            <person name="Theze J."/>
            <person name="Takatsuka J."/>
            <person name="Li Z."/>
            <person name="Gallais J."/>
            <person name="Doucet D."/>
            <person name="Arif B."/>
            <person name="Nakai M."/>
            <person name="Herniou E.A."/>
        </authorList>
    </citation>
    <scope>NUCLEOTIDE SEQUENCE</scope>
    <source>
        <strain evidence="1">Tokyo</strain>
    </source>
</reference>
<dbReference type="KEGG" id="vg:15613938"/>
<gene>
    <name evidence="1" type="ORF">AHEV_009</name>
</gene>